<dbReference type="SUPFAM" id="SSF63748">
    <property type="entry name" value="Tudor/PWWP/MBT"/>
    <property type="match status" value="1"/>
</dbReference>
<proteinExistence type="predicted"/>
<dbReference type="Gene3D" id="2.30.30.140">
    <property type="match status" value="1"/>
</dbReference>
<evidence type="ECO:0000313" key="3">
    <source>
        <dbReference type="Proteomes" id="UP000499080"/>
    </source>
</evidence>
<reference evidence="2 3" key="1">
    <citation type="journal article" date="2019" name="Sci. Rep.">
        <title>Orb-weaving spider Araneus ventricosus genome elucidates the spidroin gene catalogue.</title>
        <authorList>
            <person name="Kono N."/>
            <person name="Nakamura H."/>
            <person name="Ohtoshi R."/>
            <person name="Moran D.A.P."/>
            <person name="Shinohara A."/>
            <person name="Yoshida Y."/>
            <person name="Fujiwara M."/>
            <person name="Mori M."/>
            <person name="Tomita M."/>
            <person name="Arakawa K."/>
        </authorList>
    </citation>
    <scope>NUCLEOTIDE SEQUENCE [LARGE SCALE GENOMIC DNA]</scope>
</reference>
<organism evidence="2 3">
    <name type="scientific">Araneus ventricosus</name>
    <name type="common">Orbweaver spider</name>
    <name type="synonym">Epeira ventricosa</name>
    <dbReference type="NCBI Taxonomy" id="182803"/>
    <lineage>
        <taxon>Eukaryota</taxon>
        <taxon>Metazoa</taxon>
        <taxon>Ecdysozoa</taxon>
        <taxon>Arthropoda</taxon>
        <taxon>Chelicerata</taxon>
        <taxon>Arachnida</taxon>
        <taxon>Araneae</taxon>
        <taxon>Araneomorphae</taxon>
        <taxon>Entelegynae</taxon>
        <taxon>Araneoidea</taxon>
        <taxon>Araneidae</taxon>
        <taxon>Araneus</taxon>
    </lineage>
</organism>
<feature type="region of interest" description="Disordered" evidence="1">
    <location>
        <begin position="112"/>
        <end position="176"/>
    </location>
</feature>
<feature type="compositionally biased region" description="Basic and acidic residues" evidence="1">
    <location>
        <begin position="126"/>
        <end position="146"/>
    </location>
</feature>
<evidence type="ECO:0000313" key="2">
    <source>
        <dbReference type="EMBL" id="GBM96791.1"/>
    </source>
</evidence>
<protein>
    <submittedName>
        <fullName evidence="2">Uncharacterized protein</fullName>
    </submittedName>
</protein>
<sequence>MLYLPVGANICTPFTQWAIRLEYHVNFFGSKPQRNWMKASHIKDFSMTPPATPKAKKNKDLQKSIEQANEAQKLSVKERLKKYSFAVRYEGHWAKVKEFDKVDLPPNCLKRRKEKSADFRSQVIAEEPHGSRDCKRTKTARMERNVKSKSATKRKSADNEEFQPSLNRKEKIEENNHSRNQFAVLGKANEEFQPSLSHEEKIEKNNHSRNQFAVLGKANEEFQPSLSRKEKIEENNRSRNQFAVLGKANEEFQPSLSHEEKIEKNNHSGNQSAVLGKANEEFQPSLSHKEKIEEKNLSGNQFAVLGKAGAKEKPESSGKCVQQLVQAKTHEDGLREEHHNTEDEKNKESSEEEDSSVHSDTTISSDEDENMASPDLKAYSEFLRKIYPPIVYDAKKVSLSGNDTGNYSSNGSSYLANTGNYSANGSSDLAIHNEHSATFSENVSVINQEGAAEFSEKNPVINHGNIAEYSQNDSGAYILDTDPSLLRTPYTSCYTPKNEQFSNRRERFKKNRELTDKLINSNNSKYMPYSFYRGRMKK</sequence>
<dbReference type="EMBL" id="BGPR01004177">
    <property type="protein sequence ID" value="GBM96791.1"/>
    <property type="molecule type" value="Genomic_DNA"/>
</dbReference>
<evidence type="ECO:0000256" key="1">
    <source>
        <dbReference type="SAM" id="MobiDB-lite"/>
    </source>
</evidence>
<keyword evidence="3" id="KW-1185">Reference proteome</keyword>
<dbReference type="Proteomes" id="UP000499080">
    <property type="component" value="Unassembled WGS sequence"/>
</dbReference>
<name>A0A4Y2K334_ARAVE</name>
<dbReference type="AlphaFoldDB" id="A0A4Y2K334"/>
<comment type="caution">
    <text evidence="2">The sequence shown here is derived from an EMBL/GenBank/DDBJ whole genome shotgun (WGS) entry which is preliminary data.</text>
</comment>
<feature type="compositionally biased region" description="Basic and acidic residues" evidence="1">
    <location>
        <begin position="329"/>
        <end position="349"/>
    </location>
</feature>
<accession>A0A4Y2K334</accession>
<feature type="compositionally biased region" description="Basic and acidic residues" evidence="1">
    <location>
        <begin position="167"/>
        <end position="176"/>
    </location>
</feature>
<gene>
    <name evidence="2" type="ORF">AVEN_249339_1</name>
</gene>
<feature type="region of interest" description="Disordered" evidence="1">
    <location>
        <begin position="329"/>
        <end position="372"/>
    </location>
</feature>